<name>A0AA86U7W3_9EUKA</name>
<reference evidence="2 3" key="2">
    <citation type="submission" date="2024-07" db="EMBL/GenBank/DDBJ databases">
        <authorList>
            <person name="Akdeniz Z."/>
        </authorList>
    </citation>
    <scope>NUCLEOTIDE SEQUENCE [LARGE SCALE GENOMIC DNA]</scope>
</reference>
<protein>
    <submittedName>
        <fullName evidence="2">Hypothetical_protein</fullName>
    </submittedName>
</protein>
<proteinExistence type="predicted"/>
<keyword evidence="3" id="KW-1185">Reference proteome</keyword>
<evidence type="ECO:0000313" key="2">
    <source>
        <dbReference type="EMBL" id="CAL6015541.1"/>
    </source>
</evidence>
<sequence length="110" mass="12817">MDFSLQYNYINAVLIGLSIVCGHSPDCTHNKRTFIKEAPESCKDQVDWTLQYEQEEQIYDQNNKYFIEIFSSPTNNSEIFVGVLIADKHGVLPVDDNQWQYVKIGNYNEF</sequence>
<gene>
    <name evidence="2" type="ORF">HINF_LOCUS24929</name>
    <name evidence="1" type="ORF">HINF_LOCUS30076</name>
</gene>
<dbReference type="EMBL" id="CATOUU010000699">
    <property type="protein sequence ID" value="CAI9942431.1"/>
    <property type="molecule type" value="Genomic_DNA"/>
</dbReference>
<evidence type="ECO:0000313" key="1">
    <source>
        <dbReference type="EMBL" id="CAI9942431.1"/>
    </source>
</evidence>
<reference evidence="1" key="1">
    <citation type="submission" date="2023-06" db="EMBL/GenBank/DDBJ databases">
        <authorList>
            <person name="Kurt Z."/>
        </authorList>
    </citation>
    <scope>NUCLEOTIDE SEQUENCE</scope>
</reference>
<organism evidence="1">
    <name type="scientific">Hexamita inflata</name>
    <dbReference type="NCBI Taxonomy" id="28002"/>
    <lineage>
        <taxon>Eukaryota</taxon>
        <taxon>Metamonada</taxon>
        <taxon>Diplomonadida</taxon>
        <taxon>Hexamitidae</taxon>
        <taxon>Hexamitinae</taxon>
        <taxon>Hexamita</taxon>
    </lineage>
</organism>
<dbReference type="AlphaFoldDB" id="A0AA86U7W3"/>
<dbReference type="Proteomes" id="UP001642409">
    <property type="component" value="Unassembled WGS sequence"/>
</dbReference>
<comment type="caution">
    <text evidence="1">The sequence shown here is derived from an EMBL/GenBank/DDBJ whole genome shotgun (WGS) entry which is preliminary data.</text>
</comment>
<accession>A0AA86U7W3</accession>
<evidence type="ECO:0000313" key="3">
    <source>
        <dbReference type="Proteomes" id="UP001642409"/>
    </source>
</evidence>
<dbReference type="EMBL" id="CAXDID020000073">
    <property type="protein sequence ID" value="CAL6015541.1"/>
    <property type="molecule type" value="Genomic_DNA"/>
</dbReference>